<dbReference type="PANTHER" id="PTHR48042:SF11">
    <property type="entry name" value="ABC TRANSPORTER G FAMILY MEMBER 11"/>
    <property type="match status" value="1"/>
</dbReference>
<dbReference type="EMBL" id="CM031840">
    <property type="protein sequence ID" value="KAG6672693.1"/>
    <property type="molecule type" value="Genomic_DNA"/>
</dbReference>
<dbReference type="GO" id="GO:0016887">
    <property type="term" value="F:ATP hydrolysis activity"/>
    <property type="evidence" value="ECO:0007669"/>
    <property type="project" value="InterPro"/>
</dbReference>
<dbReference type="Proteomes" id="UP000811246">
    <property type="component" value="Chromosome 16"/>
</dbReference>
<dbReference type="GO" id="GO:0009651">
    <property type="term" value="P:response to salt stress"/>
    <property type="evidence" value="ECO:0007669"/>
    <property type="project" value="UniProtKB-ARBA"/>
</dbReference>
<accession>A0A922A784</accession>
<evidence type="ECO:0000256" key="7">
    <source>
        <dbReference type="ARBA" id="ARBA00022840"/>
    </source>
</evidence>
<keyword evidence="8 11" id="KW-1133">Transmembrane helix</keyword>
<dbReference type="GO" id="GO:0016020">
    <property type="term" value="C:membrane"/>
    <property type="evidence" value="ECO:0007669"/>
    <property type="project" value="UniProtKB-SubCell"/>
</dbReference>
<proteinExistence type="inferred from homology"/>
<keyword evidence="3" id="KW-0813">Transport</keyword>
<dbReference type="Pfam" id="PF19055">
    <property type="entry name" value="ABC2_membrane_7"/>
    <property type="match status" value="1"/>
</dbReference>
<dbReference type="Pfam" id="PF00005">
    <property type="entry name" value="ABC_tran"/>
    <property type="match status" value="1"/>
</dbReference>
<feature type="transmembrane region" description="Helical" evidence="11">
    <location>
        <begin position="399"/>
        <end position="423"/>
    </location>
</feature>
<dbReference type="InterPro" id="IPR017871">
    <property type="entry name" value="ABC_transporter-like_CS"/>
</dbReference>
<evidence type="ECO:0000256" key="11">
    <source>
        <dbReference type="SAM" id="Phobius"/>
    </source>
</evidence>
<evidence type="ECO:0000256" key="9">
    <source>
        <dbReference type="ARBA" id="ARBA00023136"/>
    </source>
</evidence>
<comment type="similarity">
    <text evidence="2">Belongs to the ABC transporter superfamily. ABCG family. Eye pigment precursor importer (TC 3.A.1.204) subfamily.</text>
</comment>
<dbReference type="InterPro" id="IPR013525">
    <property type="entry name" value="ABC2_TM"/>
</dbReference>
<dbReference type="InterPro" id="IPR003439">
    <property type="entry name" value="ABC_transporter-like_ATP-bd"/>
</dbReference>
<evidence type="ECO:0000256" key="4">
    <source>
        <dbReference type="ARBA" id="ARBA00022553"/>
    </source>
</evidence>
<dbReference type="PANTHER" id="PTHR48042">
    <property type="entry name" value="ABC TRANSPORTER G FAMILY MEMBER 11"/>
    <property type="match status" value="1"/>
</dbReference>
<evidence type="ECO:0000256" key="1">
    <source>
        <dbReference type="ARBA" id="ARBA00004141"/>
    </source>
</evidence>
<dbReference type="Pfam" id="PF01061">
    <property type="entry name" value="ABC2_membrane"/>
    <property type="match status" value="1"/>
</dbReference>
<dbReference type="SMART" id="SM00382">
    <property type="entry name" value="AAA"/>
    <property type="match status" value="1"/>
</dbReference>
<dbReference type="PROSITE" id="PS50893">
    <property type="entry name" value="ABC_TRANSPORTER_2"/>
    <property type="match status" value="1"/>
</dbReference>
<feature type="transmembrane region" description="Helical" evidence="11">
    <location>
        <begin position="595"/>
        <end position="616"/>
    </location>
</feature>
<feature type="region of interest" description="Disordered" evidence="10">
    <location>
        <begin position="637"/>
        <end position="671"/>
    </location>
</feature>
<evidence type="ECO:0000256" key="8">
    <source>
        <dbReference type="ARBA" id="ARBA00022989"/>
    </source>
</evidence>
<dbReference type="PROSITE" id="PS00211">
    <property type="entry name" value="ABC_TRANSPORTER_1"/>
    <property type="match status" value="1"/>
</dbReference>
<dbReference type="GO" id="GO:0140359">
    <property type="term" value="F:ABC-type transporter activity"/>
    <property type="evidence" value="ECO:0007669"/>
    <property type="project" value="InterPro"/>
</dbReference>
<comment type="caution">
    <text evidence="13">The sequence shown here is derived from an EMBL/GenBank/DDBJ whole genome shotgun (WGS) entry which is preliminary data.</text>
</comment>
<feature type="transmembrane region" description="Helical" evidence="11">
    <location>
        <begin position="443"/>
        <end position="470"/>
    </location>
</feature>
<dbReference type="CDD" id="cd03213">
    <property type="entry name" value="ABCG_EPDR"/>
    <property type="match status" value="1"/>
</dbReference>
<protein>
    <recommendedName>
        <fullName evidence="12">ABC transporter domain-containing protein</fullName>
    </recommendedName>
</protein>
<dbReference type="GO" id="GO:0005524">
    <property type="term" value="F:ATP binding"/>
    <property type="evidence" value="ECO:0007669"/>
    <property type="project" value="UniProtKB-KW"/>
</dbReference>
<feature type="domain" description="ABC transporter" evidence="12">
    <location>
        <begin position="50"/>
        <end position="293"/>
    </location>
</feature>
<sequence>MERVENSAANHVVMEIEPNKQVVPGLSPLSETLWRDKAKTEFVGDVSARLTWKDLSVMVTLNNGESQKVLEGLTGFAEPGTLTALMGPSGSGKSTLLDALSSRLAANAFLSGTILLNGRKTKLSFGTAAYVTQDENLIGTLTVRETISYSAQLRLPDKMPWSEKQALVESTIIEMGLQDCADTVIGNWHLRGISGGERRRVSIALEILMRPRLLFLDEPTSGLDSASAFFVTQTLSGLSRDGRTVIASIHQPSSEVFELFDRLCLLSGGKTVYFGEACEAYEFFAQAGFPCPALRNPSDHFLRCVNSDFDKVKATLRGSMKLRFEAGDDPLEKITTAEAIRTLIDSYCTSQYCYAVREKVEEISKFKGTVLDSGGSQASFLMQAFTLTKRSFVNMSRDFGGSCASFVFGFVTFLSIGGFPSFVEDMKVFHRERLNGHYGVASYVIGNTLSAMPFLILITFLSGTICYFMVHLHPGFERYVFFVLCLFASVTVVESLMMAIASIVPNFLMGIIIGAGIQGIFMLVSGYFRLPNDIPKPVWRYPMSYISFHYWAVQGQYQNDLKGLFFDNQRLDLPKISGEYILENVYQINVHRSKWVDLGVIFSMIAIYRILFFMLIKISEDVTPWIRGYIARRRMQQKNDNHDTPTASNGLTKSPSLRTYVKNRTSEGKSR</sequence>
<feature type="transmembrane region" description="Helical" evidence="11">
    <location>
        <begin position="507"/>
        <end position="530"/>
    </location>
</feature>
<evidence type="ECO:0000313" key="14">
    <source>
        <dbReference type="Proteomes" id="UP000811246"/>
    </source>
</evidence>
<name>A0A922A784_CARIL</name>
<evidence type="ECO:0000256" key="5">
    <source>
        <dbReference type="ARBA" id="ARBA00022692"/>
    </source>
</evidence>
<evidence type="ECO:0000256" key="3">
    <source>
        <dbReference type="ARBA" id="ARBA00022448"/>
    </source>
</evidence>
<organism evidence="13 14">
    <name type="scientific">Carya illinoinensis</name>
    <name type="common">Pecan</name>
    <dbReference type="NCBI Taxonomy" id="32201"/>
    <lineage>
        <taxon>Eukaryota</taxon>
        <taxon>Viridiplantae</taxon>
        <taxon>Streptophyta</taxon>
        <taxon>Embryophyta</taxon>
        <taxon>Tracheophyta</taxon>
        <taxon>Spermatophyta</taxon>
        <taxon>Magnoliopsida</taxon>
        <taxon>eudicotyledons</taxon>
        <taxon>Gunneridae</taxon>
        <taxon>Pentapetalae</taxon>
        <taxon>rosids</taxon>
        <taxon>fabids</taxon>
        <taxon>Fagales</taxon>
        <taxon>Juglandaceae</taxon>
        <taxon>Carya</taxon>
    </lineage>
</organism>
<keyword evidence="7" id="KW-0067">ATP-binding</keyword>
<keyword evidence="9 11" id="KW-0472">Membrane</keyword>
<keyword evidence="4" id="KW-0597">Phosphoprotein</keyword>
<evidence type="ECO:0000259" key="12">
    <source>
        <dbReference type="PROSITE" id="PS50893"/>
    </source>
</evidence>
<dbReference type="FunFam" id="3.40.50.300:FF:000504">
    <property type="entry name" value="ABC transporter G family member 11"/>
    <property type="match status" value="1"/>
</dbReference>
<dbReference type="AlphaFoldDB" id="A0A922A784"/>
<reference evidence="13" key="1">
    <citation type="submission" date="2021-01" db="EMBL/GenBank/DDBJ databases">
        <authorList>
            <person name="Lovell J.T."/>
            <person name="Bentley N."/>
            <person name="Bhattarai G."/>
            <person name="Jenkins J.W."/>
            <person name="Sreedasyam A."/>
            <person name="Alarcon Y."/>
            <person name="Bock C."/>
            <person name="Boston L."/>
            <person name="Carlson J."/>
            <person name="Cervantes K."/>
            <person name="Clermont K."/>
            <person name="Krom N."/>
            <person name="Kubenka K."/>
            <person name="Mamidi S."/>
            <person name="Mattison C."/>
            <person name="Monteros M."/>
            <person name="Pisani C."/>
            <person name="Plott C."/>
            <person name="Rajasekar S."/>
            <person name="Rhein H.S."/>
            <person name="Rohla C."/>
            <person name="Song M."/>
            <person name="Hilaire R.S."/>
            <person name="Shu S."/>
            <person name="Wells L."/>
            <person name="Wang X."/>
            <person name="Webber J."/>
            <person name="Heerema R.J."/>
            <person name="Klein P."/>
            <person name="Conner P."/>
            <person name="Grauke L."/>
            <person name="Grimwood J."/>
            <person name="Schmutz J."/>
            <person name="Randall J.J."/>
        </authorList>
    </citation>
    <scope>NUCLEOTIDE SEQUENCE</scope>
    <source>
        <tissue evidence="13">Leaf</tissue>
    </source>
</reference>
<feature type="transmembrane region" description="Helical" evidence="11">
    <location>
        <begin position="479"/>
        <end position="501"/>
    </location>
</feature>
<evidence type="ECO:0000256" key="10">
    <source>
        <dbReference type="SAM" id="MobiDB-lite"/>
    </source>
</evidence>
<dbReference type="InterPro" id="IPR003593">
    <property type="entry name" value="AAA+_ATPase"/>
</dbReference>
<keyword evidence="5 11" id="KW-0812">Transmembrane</keyword>
<evidence type="ECO:0000313" key="13">
    <source>
        <dbReference type="EMBL" id="KAG6672693.1"/>
    </source>
</evidence>
<dbReference type="InterPro" id="IPR043926">
    <property type="entry name" value="ABCG_dom"/>
</dbReference>
<evidence type="ECO:0000256" key="2">
    <source>
        <dbReference type="ARBA" id="ARBA00005814"/>
    </source>
</evidence>
<keyword evidence="6" id="KW-0547">Nucleotide-binding</keyword>
<evidence type="ECO:0000256" key="6">
    <source>
        <dbReference type="ARBA" id="ARBA00022741"/>
    </source>
</evidence>
<feature type="compositionally biased region" description="Polar residues" evidence="10">
    <location>
        <begin position="644"/>
        <end position="657"/>
    </location>
</feature>
<gene>
    <name evidence="13" type="ORF">I3842_16G072200</name>
</gene>
<dbReference type="InterPro" id="IPR052215">
    <property type="entry name" value="Plant_ABCG"/>
</dbReference>
<comment type="subcellular location">
    <subcellularLocation>
        <location evidence="1">Membrane</location>
        <topology evidence="1">Multi-pass membrane protein</topology>
    </subcellularLocation>
</comment>